<protein>
    <recommendedName>
        <fullName evidence="1">Tc1-like transposase DDE domain-containing protein</fullName>
    </recommendedName>
</protein>
<dbReference type="InterPro" id="IPR036397">
    <property type="entry name" value="RNaseH_sf"/>
</dbReference>
<sequence>MSKQVSCEIPKLVIKMANAGQGPQYISEALCCSRNHDRRVVKVYDTDDQIDEDCSITLKSLKAKLFERFEVKVCANTISKAIGSFCLVSKECISFYREGMPHIILRTKNFSGKLYLQSGVVNSETSERPYNCEVYADFLTNQFRTLRLRETQNGVFVMDNVGFHKLDDIKSLFSANNYTVHQVPPYSNFLNPKWEAFSKAIIIVRRSELKNHRS</sequence>
<reference evidence="2 3" key="1">
    <citation type="journal article" date="2014" name="Genome Biol. Evol.">
        <title>The genome of the myxosporean Thelohanellus kitauei shows adaptations to nutrient acquisition within its fish host.</title>
        <authorList>
            <person name="Yang Y."/>
            <person name="Xiong J."/>
            <person name="Zhou Z."/>
            <person name="Huo F."/>
            <person name="Miao W."/>
            <person name="Ran C."/>
            <person name="Liu Y."/>
            <person name="Zhang J."/>
            <person name="Feng J."/>
            <person name="Wang M."/>
            <person name="Wang M."/>
            <person name="Wang L."/>
            <person name="Yao B."/>
        </authorList>
    </citation>
    <scope>NUCLEOTIDE SEQUENCE [LARGE SCALE GENOMIC DNA]</scope>
    <source>
        <strain evidence="2">Wuqing</strain>
    </source>
</reference>
<proteinExistence type="predicted"/>
<feature type="domain" description="Tc1-like transposase DDE" evidence="1">
    <location>
        <begin position="129"/>
        <end position="199"/>
    </location>
</feature>
<dbReference type="GO" id="GO:0003676">
    <property type="term" value="F:nucleic acid binding"/>
    <property type="evidence" value="ECO:0007669"/>
    <property type="project" value="InterPro"/>
</dbReference>
<comment type="caution">
    <text evidence="2">The sequence shown here is derived from an EMBL/GenBank/DDBJ whole genome shotgun (WGS) entry which is preliminary data.</text>
</comment>
<dbReference type="AlphaFoldDB" id="A0A0C2MLC0"/>
<keyword evidence="3" id="KW-1185">Reference proteome</keyword>
<evidence type="ECO:0000259" key="1">
    <source>
        <dbReference type="Pfam" id="PF13358"/>
    </source>
</evidence>
<dbReference type="Gene3D" id="3.30.420.10">
    <property type="entry name" value="Ribonuclease H-like superfamily/Ribonuclease H"/>
    <property type="match status" value="1"/>
</dbReference>
<evidence type="ECO:0000313" key="3">
    <source>
        <dbReference type="Proteomes" id="UP000031668"/>
    </source>
</evidence>
<evidence type="ECO:0000313" key="2">
    <source>
        <dbReference type="EMBL" id="KII65125.1"/>
    </source>
</evidence>
<dbReference type="Pfam" id="PF13358">
    <property type="entry name" value="DDE_3"/>
    <property type="match status" value="1"/>
</dbReference>
<organism evidence="2 3">
    <name type="scientific">Thelohanellus kitauei</name>
    <name type="common">Myxosporean</name>
    <dbReference type="NCBI Taxonomy" id="669202"/>
    <lineage>
        <taxon>Eukaryota</taxon>
        <taxon>Metazoa</taxon>
        <taxon>Cnidaria</taxon>
        <taxon>Myxozoa</taxon>
        <taxon>Myxosporea</taxon>
        <taxon>Bivalvulida</taxon>
        <taxon>Platysporina</taxon>
        <taxon>Myxobolidae</taxon>
        <taxon>Thelohanellus</taxon>
    </lineage>
</organism>
<dbReference type="EMBL" id="JWZT01003999">
    <property type="protein sequence ID" value="KII65125.1"/>
    <property type="molecule type" value="Genomic_DNA"/>
</dbReference>
<dbReference type="Proteomes" id="UP000031668">
    <property type="component" value="Unassembled WGS sequence"/>
</dbReference>
<dbReference type="OrthoDB" id="7744248at2759"/>
<gene>
    <name evidence="2" type="ORF">RF11_07475</name>
</gene>
<name>A0A0C2MLC0_THEKT</name>
<dbReference type="InterPro" id="IPR038717">
    <property type="entry name" value="Tc1-like_DDE_dom"/>
</dbReference>
<accession>A0A0C2MLC0</accession>